<dbReference type="AlphaFoldDB" id="X1R537"/>
<comment type="caution">
    <text evidence="1">The sequence shown here is derived from an EMBL/GenBank/DDBJ whole genome shotgun (WGS) entry which is preliminary data.</text>
</comment>
<accession>X1R537</accession>
<name>X1R537_9ZZZZ</name>
<sequence length="61" mass="7185">HYRMVEMSRIARLLDHLRIWRNKCDYDDVITDEEARNINILANAAIERAQKVLAELSKSTD</sequence>
<dbReference type="EMBL" id="BARW01002996">
    <property type="protein sequence ID" value="GAI62171.1"/>
    <property type="molecule type" value="Genomic_DNA"/>
</dbReference>
<evidence type="ECO:0000313" key="1">
    <source>
        <dbReference type="EMBL" id="GAI62171.1"/>
    </source>
</evidence>
<organism evidence="1">
    <name type="scientific">marine sediment metagenome</name>
    <dbReference type="NCBI Taxonomy" id="412755"/>
    <lineage>
        <taxon>unclassified sequences</taxon>
        <taxon>metagenomes</taxon>
        <taxon>ecological metagenomes</taxon>
    </lineage>
</organism>
<reference evidence="1" key="1">
    <citation type="journal article" date="2014" name="Front. Microbiol.">
        <title>High frequency of phylogenetically diverse reductive dehalogenase-homologous genes in deep subseafloor sedimentary metagenomes.</title>
        <authorList>
            <person name="Kawai M."/>
            <person name="Futagami T."/>
            <person name="Toyoda A."/>
            <person name="Takaki Y."/>
            <person name="Nishi S."/>
            <person name="Hori S."/>
            <person name="Arai W."/>
            <person name="Tsubouchi T."/>
            <person name="Morono Y."/>
            <person name="Uchiyama I."/>
            <person name="Ito T."/>
            <person name="Fujiyama A."/>
            <person name="Inagaki F."/>
            <person name="Takami H."/>
        </authorList>
    </citation>
    <scope>NUCLEOTIDE SEQUENCE</scope>
    <source>
        <strain evidence="1">Expedition CK06-06</strain>
    </source>
</reference>
<evidence type="ECO:0008006" key="2">
    <source>
        <dbReference type="Google" id="ProtNLM"/>
    </source>
</evidence>
<protein>
    <recommendedName>
        <fullName evidence="2">HEPN domain-containing protein</fullName>
    </recommendedName>
</protein>
<gene>
    <name evidence="1" type="ORF">S12H4_07926</name>
</gene>
<proteinExistence type="predicted"/>
<feature type="non-terminal residue" evidence="1">
    <location>
        <position position="1"/>
    </location>
</feature>